<dbReference type="EMBL" id="JBHTOD010000002">
    <property type="protein sequence ID" value="MFD1454567.1"/>
    <property type="molecule type" value="Genomic_DNA"/>
</dbReference>
<organism evidence="1 2">
    <name type="scientific">Levilactobacillus lanxiensis</name>
    <dbReference type="NCBI Taxonomy" id="2799568"/>
    <lineage>
        <taxon>Bacteria</taxon>
        <taxon>Bacillati</taxon>
        <taxon>Bacillota</taxon>
        <taxon>Bacilli</taxon>
        <taxon>Lactobacillales</taxon>
        <taxon>Lactobacillaceae</taxon>
        <taxon>Levilactobacillus</taxon>
    </lineage>
</organism>
<dbReference type="RefSeq" id="WP_203643421.1">
    <property type="nucleotide sequence ID" value="NZ_BOLN01000002.1"/>
</dbReference>
<gene>
    <name evidence="1" type="ORF">ACFQ44_02580</name>
</gene>
<keyword evidence="2" id="KW-1185">Reference proteome</keyword>
<dbReference type="Gene3D" id="3.10.180.10">
    <property type="entry name" value="2,3-Dihydroxybiphenyl 1,2-Dioxygenase, domain 1"/>
    <property type="match status" value="1"/>
</dbReference>
<proteinExistence type="predicted"/>
<name>A0ABW4CZ49_9LACO</name>
<comment type="caution">
    <text evidence="1">The sequence shown here is derived from an EMBL/GenBank/DDBJ whole genome shotgun (WGS) entry which is preliminary data.</text>
</comment>
<dbReference type="SUPFAM" id="SSF54593">
    <property type="entry name" value="Glyoxalase/Bleomycin resistance protein/Dihydroxybiphenyl dioxygenase"/>
    <property type="match status" value="1"/>
</dbReference>
<sequence>MDARTTPYFSFANAKEAVAYYQDVFGATEVYRLSPDQQQAQALNLPPDTNLADITIYGGFKIMDLNFCFSDASGDQPQSSNQVSVMLDINSRDPTAEAALLKLYQRVVASRQVTVKVPYKTQFWGNKMGTVIDRYGVFWIFNSAPWVTQA</sequence>
<dbReference type="InterPro" id="IPR029068">
    <property type="entry name" value="Glyas_Bleomycin-R_OHBP_Dase"/>
</dbReference>
<accession>A0ABW4CZ49</accession>
<dbReference type="Proteomes" id="UP001597189">
    <property type="component" value="Unassembled WGS sequence"/>
</dbReference>
<dbReference type="PANTHER" id="PTHR33990">
    <property type="entry name" value="PROTEIN YJDN-RELATED"/>
    <property type="match status" value="1"/>
</dbReference>
<evidence type="ECO:0000313" key="2">
    <source>
        <dbReference type="Proteomes" id="UP001597189"/>
    </source>
</evidence>
<dbReference type="PANTHER" id="PTHR33990:SF5">
    <property type="entry name" value="PHNB-LIKE DOMAIN-CONTAINING PROTEIN"/>
    <property type="match status" value="1"/>
</dbReference>
<reference evidence="2" key="1">
    <citation type="journal article" date="2019" name="Int. J. Syst. Evol. Microbiol.">
        <title>The Global Catalogue of Microorganisms (GCM) 10K type strain sequencing project: providing services to taxonomists for standard genome sequencing and annotation.</title>
        <authorList>
            <consortium name="The Broad Institute Genomics Platform"/>
            <consortium name="The Broad Institute Genome Sequencing Center for Infectious Disease"/>
            <person name="Wu L."/>
            <person name="Ma J."/>
        </authorList>
    </citation>
    <scope>NUCLEOTIDE SEQUENCE [LARGE SCALE GENOMIC DNA]</scope>
    <source>
        <strain evidence="2">CCM 8979</strain>
    </source>
</reference>
<evidence type="ECO:0000313" key="1">
    <source>
        <dbReference type="EMBL" id="MFD1454567.1"/>
    </source>
</evidence>
<protein>
    <submittedName>
        <fullName evidence="1">VOC family protein</fullName>
    </submittedName>
</protein>